<dbReference type="InterPro" id="IPR036291">
    <property type="entry name" value="NAD(P)-bd_dom_sf"/>
</dbReference>
<dbReference type="Pfam" id="PF01370">
    <property type="entry name" value="Epimerase"/>
    <property type="match status" value="1"/>
</dbReference>
<accession>U5W6J1</accession>
<reference evidence="3 4" key="1">
    <citation type="journal article" date="2014" name="J. Biotechnol.">
        <title>Complete genome sequence of the actinobacterium Actinoplanes friuliensis HAG 010964, producer of the lipopeptide antibiotic friulimycin.</title>
        <authorList>
            <person name="Ruckert C."/>
            <person name="Szczepanowski R."/>
            <person name="Albersmeier A."/>
            <person name="Goesmann A."/>
            <person name="Fischer N."/>
            <person name="Steinkamper A."/>
            <person name="Puhler A."/>
            <person name="Biener R."/>
            <person name="Schwartz D."/>
            <person name="Kalinowski J."/>
        </authorList>
    </citation>
    <scope>NUCLEOTIDE SEQUENCE [LARGE SCALE GENOMIC DNA]</scope>
    <source>
        <strain evidence="3 4">DSM 7358</strain>
    </source>
</reference>
<dbReference type="PATRIC" id="fig|1246995.3.peg.5350"/>
<gene>
    <name evidence="3" type="ORF">AFR_26395</name>
</gene>
<dbReference type="HOGENOM" id="CLU_007383_1_14_11"/>
<dbReference type="Gene3D" id="3.40.50.720">
    <property type="entry name" value="NAD(P)-binding Rossmann-like Domain"/>
    <property type="match status" value="1"/>
</dbReference>
<dbReference type="SUPFAM" id="SSF51735">
    <property type="entry name" value="NAD(P)-binding Rossmann-fold domains"/>
    <property type="match status" value="1"/>
</dbReference>
<dbReference type="EMBL" id="CP006272">
    <property type="protein sequence ID" value="AGZ43541.1"/>
    <property type="molecule type" value="Genomic_DNA"/>
</dbReference>
<evidence type="ECO:0000313" key="3">
    <source>
        <dbReference type="EMBL" id="AGZ43541.1"/>
    </source>
</evidence>
<dbReference type="InterPro" id="IPR001509">
    <property type="entry name" value="Epimerase_deHydtase"/>
</dbReference>
<dbReference type="eggNOG" id="COG1088">
    <property type="taxonomic scope" value="Bacteria"/>
</dbReference>
<dbReference type="Gene3D" id="3.90.25.10">
    <property type="entry name" value="UDP-galactose 4-epimerase, domain 1"/>
    <property type="match status" value="1"/>
</dbReference>
<comment type="similarity">
    <text evidence="1">Belongs to the NAD(P)-dependent epimerase/dehydratase family.</text>
</comment>
<sequence>MNLLVTGGAGFIGSCFVRTVLADALPGLEDARITVFDKLTEAGHFANLGPVAESKNLDFVPGDICDEPLVNSVLPRHDAVVNFAAEPQNSPDFTATNVLGTQVLLDAALRHGVQRFVQVSTAEVYGPPGTGSRLAPHSPYAATKAAADLLALAFHRTHGLPVVVIRGAGTYGPYQHPSEIIPRSVTDLLEGRPAPLNDGQPREWLHVTDHCRATALVLLGGTAGEIYHVGGTQALLADRLLDAFATDTDQSTEVADQPLPHTLDDSKIREELGYRPQVDFTTGLADTIQWYRNHEDWWRPLTAD</sequence>
<proteinExistence type="inferred from homology"/>
<feature type="domain" description="NAD-dependent epimerase/dehydratase" evidence="2">
    <location>
        <begin position="4"/>
        <end position="230"/>
    </location>
</feature>
<protein>
    <submittedName>
        <fullName evidence="3">dTDP-glucose 4,6-dehydratase</fullName>
    </submittedName>
</protein>
<dbReference type="OrthoDB" id="9801785at2"/>
<evidence type="ECO:0000313" key="4">
    <source>
        <dbReference type="Proteomes" id="UP000017746"/>
    </source>
</evidence>
<organism evidence="3 4">
    <name type="scientific">Actinoplanes friuliensis DSM 7358</name>
    <dbReference type="NCBI Taxonomy" id="1246995"/>
    <lineage>
        <taxon>Bacteria</taxon>
        <taxon>Bacillati</taxon>
        <taxon>Actinomycetota</taxon>
        <taxon>Actinomycetes</taxon>
        <taxon>Micromonosporales</taxon>
        <taxon>Micromonosporaceae</taxon>
        <taxon>Actinoplanes</taxon>
    </lineage>
</organism>
<evidence type="ECO:0000259" key="2">
    <source>
        <dbReference type="Pfam" id="PF01370"/>
    </source>
</evidence>
<name>U5W6J1_9ACTN</name>
<keyword evidence="4" id="KW-1185">Reference proteome</keyword>
<dbReference type="KEGG" id="afs:AFR_26395"/>
<evidence type="ECO:0000256" key="1">
    <source>
        <dbReference type="ARBA" id="ARBA00007637"/>
    </source>
</evidence>
<dbReference type="PANTHER" id="PTHR43000">
    <property type="entry name" value="DTDP-D-GLUCOSE 4,6-DEHYDRATASE-RELATED"/>
    <property type="match status" value="1"/>
</dbReference>
<dbReference type="Proteomes" id="UP000017746">
    <property type="component" value="Chromosome"/>
</dbReference>
<dbReference type="AlphaFoldDB" id="U5W6J1"/>
<dbReference type="RefSeq" id="WP_023364343.1">
    <property type="nucleotide sequence ID" value="NC_022657.1"/>
</dbReference>
<dbReference type="STRING" id="1246995.AFR_26395"/>